<dbReference type="RefSeq" id="WP_371571127.1">
    <property type="nucleotide sequence ID" value="NZ_JASMRN010000010.1"/>
</dbReference>
<dbReference type="EMBL" id="JASMRN010000010">
    <property type="protein sequence ID" value="MEZ7516120.1"/>
    <property type="molecule type" value="Genomic_DNA"/>
</dbReference>
<gene>
    <name evidence="1" type="ORF">QO192_12615</name>
</gene>
<protein>
    <submittedName>
        <fullName evidence="1">Uncharacterized protein</fullName>
    </submittedName>
</protein>
<evidence type="ECO:0000313" key="2">
    <source>
        <dbReference type="Proteomes" id="UP001568894"/>
    </source>
</evidence>
<proteinExistence type="predicted"/>
<sequence length="231" mass="27908">MKNNRFEIQIETQDKLEFSICQDYWHFNKSEKYTYYVREIATKYGISIINVTEIAIQNSKFISKCINCTKILNQYLKRSDFIIDEIFMNSFSICQECKSELEKLKIARNESTKQQILDSKKNKPFDIEKKFEKMENSFQERIWKVLNEMELETLIQIAECESKSEIYDTIFYNNKDIGGSYRYKIWSRVNKLEELNLIWVERNIDNKISEFHILDKLKNQLKLNYPELFID</sequence>
<organism evidence="1 2">
    <name type="scientific">Flavobacterium frigidarium</name>
    <dbReference type="NCBI Taxonomy" id="99286"/>
    <lineage>
        <taxon>Bacteria</taxon>
        <taxon>Pseudomonadati</taxon>
        <taxon>Bacteroidota</taxon>
        <taxon>Flavobacteriia</taxon>
        <taxon>Flavobacteriales</taxon>
        <taxon>Flavobacteriaceae</taxon>
        <taxon>Flavobacterium</taxon>
    </lineage>
</organism>
<dbReference type="Proteomes" id="UP001568894">
    <property type="component" value="Unassembled WGS sequence"/>
</dbReference>
<evidence type="ECO:0000313" key="1">
    <source>
        <dbReference type="EMBL" id="MEZ7516120.1"/>
    </source>
</evidence>
<keyword evidence="2" id="KW-1185">Reference proteome</keyword>
<accession>A0ABV4KEN6</accession>
<name>A0ABV4KEN6_9FLAO</name>
<reference evidence="1 2" key="1">
    <citation type="submission" date="2023-05" db="EMBL/GenBank/DDBJ databases">
        <title>Adaptations of aquatic viruses from atmosphere-close ecosystems of the Central Arctic Ocean.</title>
        <authorList>
            <person name="Rahlff J."/>
            <person name="Holmfeldt K."/>
        </authorList>
    </citation>
    <scope>NUCLEOTIDE SEQUENCE [LARGE SCALE GENOMIC DNA]</scope>
    <source>
        <strain evidence="1 2">Arc14</strain>
    </source>
</reference>
<comment type="caution">
    <text evidence="1">The sequence shown here is derived from an EMBL/GenBank/DDBJ whole genome shotgun (WGS) entry which is preliminary data.</text>
</comment>